<dbReference type="Proteomes" id="UP000256964">
    <property type="component" value="Unassembled WGS sequence"/>
</dbReference>
<feature type="compositionally biased region" description="Basic and acidic residues" evidence="1">
    <location>
        <begin position="1497"/>
        <end position="1507"/>
    </location>
</feature>
<feature type="compositionally biased region" description="Pro residues" evidence="1">
    <location>
        <begin position="1159"/>
        <end position="1176"/>
    </location>
</feature>
<keyword evidence="3" id="KW-1185">Reference proteome</keyword>
<feature type="region of interest" description="Disordered" evidence="1">
    <location>
        <begin position="242"/>
        <end position="267"/>
    </location>
</feature>
<feature type="compositionally biased region" description="Polar residues" evidence="1">
    <location>
        <begin position="1483"/>
        <end position="1495"/>
    </location>
</feature>
<feature type="region of interest" description="Disordered" evidence="1">
    <location>
        <begin position="1148"/>
        <end position="1507"/>
    </location>
</feature>
<name>A0A371DSU9_9APHY</name>
<dbReference type="OrthoDB" id="3269353at2759"/>
<feature type="compositionally biased region" description="Low complexity" evidence="1">
    <location>
        <begin position="1409"/>
        <end position="1424"/>
    </location>
</feature>
<accession>A0A371DSU9</accession>
<feature type="region of interest" description="Disordered" evidence="1">
    <location>
        <begin position="304"/>
        <end position="324"/>
    </location>
</feature>
<reference evidence="2 3" key="1">
    <citation type="journal article" date="2018" name="Biotechnol. Biofuels">
        <title>Integrative visual omics of the white-rot fungus Polyporus brumalis exposes the biotechnological potential of its oxidative enzymes for delignifying raw plant biomass.</title>
        <authorList>
            <person name="Miyauchi S."/>
            <person name="Rancon A."/>
            <person name="Drula E."/>
            <person name="Hage H."/>
            <person name="Chaduli D."/>
            <person name="Favel A."/>
            <person name="Grisel S."/>
            <person name="Henrissat B."/>
            <person name="Herpoel-Gimbert I."/>
            <person name="Ruiz-Duenas F.J."/>
            <person name="Chevret D."/>
            <person name="Hainaut M."/>
            <person name="Lin J."/>
            <person name="Wang M."/>
            <person name="Pangilinan J."/>
            <person name="Lipzen A."/>
            <person name="Lesage-Meessen L."/>
            <person name="Navarro D."/>
            <person name="Riley R."/>
            <person name="Grigoriev I.V."/>
            <person name="Zhou S."/>
            <person name="Raouche S."/>
            <person name="Rosso M.N."/>
        </authorList>
    </citation>
    <scope>NUCLEOTIDE SEQUENCE [LARGE SCALE GENOMIC DNA]</scope>
    <source>
        <strain evidence="2 3">BRFM 1820</strain>
    </source>
</reference>
<gene>
    <name evidence="2" type="ORF">OH76DRAFT_1478250</name>
</gene>
<feature type="compositionally biased region" description="Low complexity" evidence="1">
    <location>
        <begin position="1433"/>
        <end position="1442"/>
    </location>
</feature>
<proteinExistence type="predicted"/>
<feature type="compositionally biased region" description="Polar residues" evidence="1">
    <location>
        <begin position="245"/>
        <end position="264"/>
    </location>
</feature>
<dbReference type="EMBL" id="KZ857382">
    <property type="protein sequence ID" value="RDX55620.1"/>
    <property type="molecule type" value="Genomic_DNA"/>
</dbReference>
<evidence type="ECO:0000313" key="3">
    <source>
        <dbReference type="Proteomes" id="UP000256964"/>
    </source>
</evidence>
<dbReference type="STRING" id="139420.A0A371DSU9"/>
<feature type="region of interest" description="Disordered" evidence="1">
    <location>
        <begin position="1"/>
        <end position="35"/>
    </location>
</feature>
<protein>
    <submittedName>
        <fullName evidence="2">Uncharacterized protein</fullName>
    </submittedName>
</protein>
<sequence>MSHLTAPMPPQAGHHLPQKPYLFDLPRPAHPLTPPDTDYETLHQTLPAQNISGLETEPLPPHMLPSMLDSPYASPYATLHRKRPSVTYVNSSVREARERVVQRGLKWLVVVIPPVSFTREHGHLGHTLSSGPSRRLSSGILLPLYPTLNSQLGAIAREFQFPSIHGLCVYLQTTHGGVALSPRVSDDTWPLLWSHLFDARSPSLPAAQLPISGQIEFDIDMTKARWYDSWLASSRREYADVPQSVAPSRPQSISHWRADSQGSITEPVDDQTDVVSLAPLNPTRATGRNIKKLSLLDRLDSASVRSGSKLVPRDESPPSHTARPGLALQALSPIVQEDEPATAKKDIDNRVRSWRMSATAAARSPMAATGQTSLDPVNMPNTIEDLPTASASEFELNLDDYTWSVSSVGPPDYDMQSVYSWDPVPSVHMDRRGEGSVCLTASVCTSFGPDDDYEPLSPISYTSRLPSPDIAWRMLEDVPPTPTTATSWGAPSEFAHSPVAFSTTYSIDIAGRFLESRPVTPTTATSWGAPSSYPPSPVWLSRAPSPDLGWRAADSAPSSPKFRRRTAEGGQPYNMVYPYYNPAQSHSLVFPYYDAARASSWQHVWPYTERDRQTQRMSDFVFPPPAGRKQRSAAREAPGAILGYPVLDIYPAVYPSFDIYPALLTLDDRKLGVPAVSRGAAYPIFDLYPAVYPSHNIYPPTLTIAQSGSREVPTRLSPSYPNVELYPAVYPHLTIYPAVHQESRDNVTTRTSVRGALVSAVPVRTSPGYPVFDIYPAVLTSSSDNVHHPAVNAVSKETTTVEVRLSKSYPTFDIYPLVYPYCLERIYPSVIPEEVSLKRSSIVRVQYPIFEIYPSLSGSKAALIAHASRTVVVTLPKAYPVLEIYPTAYPWNVYEIYPEVPVQGTRSDGGVFVTLQSSYPAFNIYPAVYPYSLNMIYPTTAVSDAPASLPTADKPSVIADKVANGHVRKPSWKRGLPPVPPLPKNAHTLRPVSAISGRPLSSARIGRGIPVELPSLYPNLCPYPPVYPHLVIYPAVASKDTSIKVDLAGKVLAVSQYPHLVIYPAIYPFIEVYPGSWGFAARSTGSPAMRSRAARKTRFTHVELVAQVFAGGRTRVSAPVHERRKPKYSHMELCAQVLAETRAAAAVPSPAPSHVRTSMPPPPAPAPVRPPPPVPTFAPVRTPSPARAPSPPRARASSRSGPPVPAPTAALPRPPRRPAHMNLREEDDDQDEHMAVPTIVAIKPSPTGSDADPASPLLFEMVTSPSPAPAPPTSAPGLVRSRSRSGTVSARPMSVAPSTPPRPSGARAIPTVQPLNGDVPPVPTQRSLNRMSGLPSHPAVNRRISSAGPRPMSTFGPLPSTPESAPHRRQTSLMSPLAEEGRTPINGRSPQLPSPPEDWQRGFRTPTDASSPASASPLSALRSSELNRSKTMPPRAAPRGPRSSTLISERARAFDNPNVIPNREGPLKLSMLDEFPVPPNPSLPSASPITPTQRPVSKLDRSKYPFA</sequence>
<organism evidence="2 3">
    <name type="scientific">Lentinus brumalis</name>
    <dbReference type="NCBI Taxonomy" id="2498619"/>
    <lineage>
        <taxon>Eukaryota</taxon>
        <taxon>Fungi</taxon>
        <taxon>Dikarya</taxon>
        <taxon>Basidiomycota</taxon>
        <taxon>Agaricomycotina</taxon>
        <taxon>Agaricomycetes</taxon>
        <taxon>Polyporales</taxon>
        <taxon>Polyporaceae</taxon>
        <taxon>Lentinus</taxon>
    </lineage>
</organism>
<feature type="compositionally biased region" description="Low complexity" evidence="1">
    <location>
        <begin position="1193"/>
        <end position="1211"/>
    </location>
</feature>
<evidence type="ECO:0000313" key="2">
    <source>
        <dbReference type="EMBL" id="RDX55620.1"/>
    </source>
</evidence>
<evidence type="ECO:0000256" key="1">
    <source>
        <dbReference type="SAM" id="MobiDB-lite"/>
    </source>
</evidence>